<dbReference type="Proteomes" id="UP000054097">
    <property type="component" value="Unassembled WGS sequence"/>
</dbReference>
<evidence type="ECO:0000313" key="2">
    <source>
        <dbReference type="EMBL" id="KIM22426.1"/>
    </source>
</evidence>
<feature type="compositionally biased region" description="Basic and acidic residues" evidence="1">
    <location>
        <begin position="115"/>
        <end position="126"/>
    </location>
</feature>
<dbReference type="HOGENOM" id="CLU_1533496_0_0_1"/>
<evidence type="ECO:0000256" key="1">
    <source>
        <dbReference type="SAM" id="MobiDB-lite"/>
    </source>
</evidence>
<reference evidence="3" key="2">
    <citation type="submission" date="2015-01" db="EMBL/GenBank/DDBJ databases">
        <title>Evolutionary Origins and Diversification of the Mycorrhizal Mutualists.</title>
        <authorList>
            <consortium name="DOE Joint Genome Institute"/>
            <consortium name="Mycorrhizal Genomics Consortium"/>
            <person name="Kohler A."/>
            <person name="Kuo A."/>
            <person name="Nagy L.G."/>
            <person name="Floudas D."/>
            <person name="Copeland A."/>
            <person name="Barry K.W."/>
            <person name="Cichocki N."/>
            <person name="Veneault-Fourrey C."/>
            <person name="LaButti K."/>
            <person name="Lindquist E.A."/>
            <person name="Lipzen A."/>
            <person name="Lundell T."/>
            <person name="Morin E."/>
            <person name="Murat C."/>
            <person name="Riley R."/>
            <person name="Ohm R."/>
            <person name="Sun H."/>
            <person name="Tunlid A."/>
            <person name="Henrissat B."/>
            <person name="Grigoriev I.V."/>
            <person name="Hibbett D.S."/>
            <person name="Martin F."/>
        </authorList>
    </citation>
    <scope>NUCLEOTIDE SEQUENCE [LARGE SCALE GENOMIC DNA]</scope>
    <source>
        <strain evidence="3">MAFF 305830</strain>
    </source>
</reference>
<gene>
    <name evidence="2" type="ORF">M408DRAFT_28733</name>
</gene>
<feature type="region of interest" description="Disordered" evidence="1">
    <location>
        <begin position="115"/>
        <end position="161"/>
    </location>
</feature>
<feature type="region of interest" description="Disordered" evidence="1">
    <location>
        <begin position="23"/>
        <end position="75"/>
    </location>
</feature>
<dbReference type="EMBL" id="KN824356">
    <property type="protein sequence ID" value="KIM22426.1"/>
    <property type="molecule type" value="Genomic_DNA"/>
</dbReference>
<feature type="compositionally biased region" description="Polar residues" evidence="1">
    <location>
        <begin position="38"/>
        <end position="58"/>
    </location>
</feature>
<keyword evidence="3" id="KW-1185">Reference proteome</keyword>
<dbReference type="OrthoDB" id="2626017at2759"/>
<proteinExistence type="predicted"/>
<organism evidence="2 3">
    <name type="scientific">Serendipita vermifera MAFF 305830</name>
    <dbReference type="NCBI Taxonomy" id="933852"/>
    <lineage>
        <taxon>Eukaryota</taxon>
        <taxon>Fungi</taxon>
        <taxon>Dikarya</taxon>
        <taxon>Basidiomycota</taxon>
        <taxon>Agaricomycotina</taxon>
        <taxon>Agaricomycetes</taxon>
        <taxon>Sebacinales</taxon>
        <taxon>Serendipitaceae</taxon>
        <taxon>Serendipita</taxon>
    </lineage>
</organism>
<reference evidence="2 3" key="1">
    <citation type="submission" date="2014-04" db="EMBL/GenBank/DDBJ databases">
        <authorList>
            <consortium name="DOE Joint Genome Institute"/>
            <person name="Kuo A."/>
            <person name="Zuccaro A."/>
            <person name="Kohler A."/>
            <person name="Nagy L.G."/>
            <person name="Floudas D."/>
            <person name="Copeland A."/>
            <person name="Barry K.W."/>
            <person name="Cichocki N."/>
            <person name="Veneault-Fourrey C."/>
            <person name="LaButti K."/>
            <person name="Lindquist E.A."/>
            <person name="Lipzen A."/>
            <person name="Lundell T."/>
            <person name="Morin E."/>
            <person name="Murat C."/>
            <person name="Sun H."/>
            <person name="Tunlid A."/>
            <person name="Henrissat B."/>
            <person name="Grigoriev I.V."/>
            <person name="Hibbett D.S."/>
            <person name="Martin F."/>
            <person name="Nordberg H.P."/>
            <person name="Cantor M.N."/>
            <person name="Hua S.X."/>
        </authorList>
    </citation>
    <scope>NUCLEOTIDE SEQUENCE [LARGE SCALE GENOMIC DNA]</scope>
    <source>
        <strain evidence="2 3">MAFF 305830</strain>
    </source>
</reference>
<protein>
    <submittedName>
        <fullName evidence="2">Uncharacterized protein</fullName>
    </submittedName>
</protein>
<dbReference type="AlphaFoldDB" id="A0A0C3AT09"/>
<accession>A0A0C3AT09</accession>
<sequence length="175" mass="18241">MNIRVNRDPSTEEDCRQAAPYYVGERSSGGLGGFAGSTIASSTTRGGNSTHIISSSGCPQPPHPSSFGPTASSFGPNANNVLNIGGYGAERKGSLGNAKEAGAAAYTLDEMRDKASRRGDWHEGASDGRSSVLEGKEGEAYGMPQPPHVAHAPGGRGYEGVKVTIDREVDYQGRQ</sequence>
<name>A0A0C3AT09_SERVB</name>
<evidence type="ECO:0000313" key="3">
    <source>
        <dbReference type="Proteomes" id="UP000054097"/>
    </source>
</evidence>